<evidence type="ECO:0000259" key="1">
    <source>
        <dbReference type="Pfam" id="PF12802"/>
    </source>
</evidence>
<dbReference type="AlphaFoldDB" id="A0A5S5BWY1"/>
<name>A0A5S5BWY1_9FLAO</name>
<dbReference type="Proteomes" id="UP000324376">
    <property type="component" value="Unassembled WGS sequence"/>
</dbReference>
<reference evidence="2 3" key="1">
    <citation type="submission" date="2019-07" db="EMBL/GenBank/DDBJ databases">
        <title>Genomic Encyclopedia of Archaeal and Bacterial Type Strains, Phase II (KMG-II): from individual species to whole genera.</title>
        <authorList>
            <person name="Goeker M."/>
        </authorList>
    </citation>
    <scope>NUCLEOTIDE SEQUENCE [LARGE SCALE GENOMIC DNA]</scope>
    <source>
        <strain evidence="2 3">DSM 17527</strain>
    </source>
</reference>
<dbReference type="InterPro" id="IPR036390">
    <property type="entry name" value="WH_DNA-bd_sf"/>
</dbReference>
<dbReference type="Gene3D" id="1.10.10.10">
    <property type="entry name" value="Winged helix-like DNA-binding domain superfamily/Winged helix DNA-binding domain"/>
    <property type="match status" value="1"/>
</dbReference>
<evidence type="ECO:0000313" key="3">
    <source>
        <dbReference type="Proteomes" id="UP000324376"/>
    </source>
</evidence>
<comment type="caution">
    <text evidence="2">The sequence shown here is derived from an EMBL/GenBank/DDBJ whole genome shotgun (WGS) entry which is preliminary data.</text>
</comment>
<dbReference type="InterPro" id="IPR036388">
    <property type="entry name" value="WH-like_DNA-bd_sf"/>
</dbReference>
<dbReference type="Pfam" id="PF12802">
    <property type="entry name" value="MarR_2"/>
    <property type="match status" value="1"/>
</dbReference>
<organism evidence="2 3">
    <name type="scientific">Aquimarina intermedia</name>
    <dbReference type="NCBI Taxonomy" id="350814"/>
    <lineage>
        <taxon>Bacteria</taxon>
        <taxon>Pseudomonadati</taxon>
        <taxon>Bacteroidota</taxon>
        <taxon>Flavobacteriia</taxon>
        <taxon>Flavobacteriales</taxon>
        <taxon>Flavobacteriaceae</taxon>
        <taxon>Aquimarina</taxon>
    </lineage>
</organism>
<evidence type="ECO:0000313" key="2">
    <source>
        <dbReference type="EMBL" id="TYP71514.1"/>
    </source>
</evidence>
<dbReference type="RefSeq" id="WP_148783408.1">
    <property type="nucleotide sequence ID" value="NZ_VNHU01000009.1"/>
</dbReference>
<sequence>MNPRVKALLKQVNSGKMETDKVRILHHIKKHPYTTLPEIERKLNMKHQTASARTSDLQDLGLIEESGEVKKGNSTHSYYKFQPDPNKQAKNAFERKKIKFSQWRKKGLSQFKDLINNDLIKELEVCTK</sequence>
<gene>
    <name evidence="2" type="ORF">BD809_10996</name>
</gene>
<feature type="domain" description="HTH marR-type" evidence="1">
    <location>
        <begin position="22"/>
        <end position="68"/>
    </location>
</feature>
<dbReference type="OrthoDB" id="9814400at2"/>
<proteinExistence type="predicted"/>
<accession>A0A5S5BWY1</accession>
<dbReference type="GO" id="GO:0003700">
    <property type="term" value="F:DNA-binding transcription factor activity"/>
    <property type="evidence" value="ECO:0007669"/>
    <property type="project" value="InterPro"/>
</dbReference>
<dbReference type="SUPFAM" id="SSF46785">
    <property type="entry name" value="Winged helix' DNA-binding domain"/>
    <property type="match status" value="1"/>
</dbReference>
<keyword evidence="3" id="KW-1185">Reference proteome</keyword>
<dbReference type="InterPro" id="IPR000835">
    <property type="entry name" value="HTH_MarR-typ"/>
</dbReference>
<protein>
    <submittedName>
        <fullName evidence="2">MarR family protein</fullName>
    </submittedName>
</protein>
<dbReference type="EMBL" id="VNHU01000009">
    <property type="protein sequence ID" value="TYP71514.1"/>
    <property type="molecule type" value="Genomic_DNA"/>
</dbReference>